<evidence type="ECO:0000313" key="3">
    <source>
        <dbReference type="Proteomes" id="UP001071230"/>
    </source>
</evidence>
<dbReference type="EMBL" id="CDGJ01000078">
    <property type="protein sequence ID" value="CEJ08048.1"/>
    <property type="molecule type" value="Genomic_DNA"/>
</dbReference>
<dbReference type="SUPFAM" id="SSF53335">
    <property type="entry name" value="S-adenosyl-L-methionine-dependent methyltransferases"/>
    <property type="match status" value="1"/>
</dbReference>
<dbReference type="GO" id="GO:0032259">
    <property type="term" value="P:methylation"/>
    <property type="evidence" value="ECO:0007669"/>
    <property type="project" value="UniProtKB-KW"/>
</dbReference>
<dbReference type="EC" id="2.1.1.-" evidence="2"/>
<dbReference type="PANTHER" id="PTHR35276">
    <property type="entry name" value="S-ADENOSYL-L-METHIONINE-DEPENDENT METHYLTRANSFERASES SUPERFAMILY PROTEIN"/>
    <property type="match status" value="1"/>
</dbReference>
<accession>A0A8S0W8V1</accession>
<keyword evidence="2" id="KW-0808">Transferase</keyword>
<keyword evidence="1" id="KW-0489">Methyltransferase</keyword>
<dbReference type="CDD" id="cd02440">
    <property type="entry name" value="AdoMet_MTases"/>
    <property type="match status" value="1"/>
</dbReference>
<dbReference type="AlphaFoldDB" id="A0A8S0W8V1"/>
<dbReference type="Gene3D" id="3.40.50.150">
    <property type="entry name" value="Vaccinia Virus protein VP39"/>
    <property type="match status" value="1"/>
</dbReference>
<dbReference type="Pfam" id="PF06962">
    <property type="entry name" value="rRNA_methylase"/>
    <property type="match status" value="1"/>
</dbReference>
<protein>
    <submittedName>
        <fullName evidence="2">SAM-dependent methyltransferase, MraW methylase</fullName>
        <ecNumber evidence="2">2.1.1.-</ecNumber>
    </submittedName>
    <submittedName>
        <fullName evidence="1">rRNA methylase</fullName>
    </submittedName>
</protein>
<dbReference type="EMBL" id="LR746496">
    <property type="protein sequence ID" value="CAA7602109.1"/>
    <property type="molecule type" value="Genomic_DNA"/>
</dbReference>
<reference evidence="1" key="2">
    <citation type="submission" date="2020-01" db="EMBL/GenBank/DDBJ databases">
        <authorList>
            <person name="Hornung B."/>
        </authorList>
    </citation>
    <scope>NUCLEOTIDE SEQUENCE</scope>
    <source>
        <strain evidence="1">PacBioINE</strain>
    </source>
</reference>
<dbReference type="KEGG" id="aacx:DEACI_2781"/>
<reference evidence="2" key="1">
    <citation type="submission" date="2014-11" db="EMBL/GenBank/DDBJ databases">
        <authorList>
            <person name="Hornung B.V."/>
        </authorList>
    </citation>
    <scope>NUCLEOTIDE SEQUENCE</scope>
    <source>
        <strain evidence="2">INE</strain>
    </source>
</reference>
<organism evidence="1">
    <name type="scientific">Acididesulfobacillus acetoxydans</name>
    <dbReference type="NCBI Taxonomy" id="1561005"/>
    <lineage>
        <taxon>Bacteria</taxon>
        <taxon>Bacillati</taxon>
        <taxon>Bacillota</taxon>
        <taxon>Clostridia</taxon>
        <taxon>Eubacteriales</taxon>
        <taxon>Peptococcaceae</taxon>
        <taxon>Acididesulfobacillus</taxon>
    </lineage>
</organism>
<dbReference type="GO" id="GO:0008168">
    <property type="term" value="F:methyltransferase activity"/>
    <property type="evidence" value="ECO:0007669"/>
    <property type="project" value="UniProtKB-KW"/>
</dbReference>
<dbReference type="Proteomes" id="UP001071230">
    <property type="component" value="Unassembled WGS sequence"/>
</dbReference>
<name>A0A8S0W8V1_9FIRM</name>
<dbReference type="Proteomes" id="UP000836597">
    <property type="component" value="Chromosome"/>
</dbReference>
<dbReference type="PANTHER" id="PTHR35276:SF1">
    <property type="entry name" value="TRNA (MNM(5)S(2)U34)-METHYLTRANSFERASE, CHLOROPLASTIC"/>
    <property type="match status" value="1"/>
</dbReference>
<dbReference type="InterPro" id="IPR010719">
    <property type="entry name" value="MnmM_MeTrfase"/>
</dbReference>
<proteinExistence type="predicted"/>
<evidence type="ECO:0000313" key="2">
    <source>
        <dbReference type="EMBL" id="CEJ08048.1"/>
    </source>
</evidence>
<gene>
    <name evidence="2" type="ORF">DEACI_2523</name>
    <name evidence="1" type="ORF">DEACI_2781</name>
</gene>
<evidence type="ECO:0000313" key="1">
    <source>
        <dbReference type="EMBL" id="CAA7602109.1"/>
    </source>
</evidence>
<dbReference type="InterPro" id="IPR029063">
    <property type="entry name" value="SAM-dependent_MTases_sf"/>
</dbReference>
<keyword evidence="3" id="KW-1185">Reference proteome</keyword>
<sequence>MIRAGALRLQDIQGVLRLLIRQYLQPGDLAVDATAGWGRDTLFLAECVGSSGMVHAFDVQAAALAETGRRLAERGWEKRVILHLSDHAHLGEILKDPVRTVMFNLGYLPGSDHRVRTEPASTLAALRAGVGLLRDGGVLAVTLYRGHAGGEKEAAEAERYLGALPAREFSVLKGGYINQEATVPYWILVERKGRGG</sequence>